<dbReference type="SUPFAM" id="SSF50998">
    <property type="entry name" value="Quinoprotein alcohol dehydrogenase-like"/>
    <property type="match status" value="1"/>
</dbReference>
<dbReference type="PRINTS" id="PR00320">
    <property type="entry name" value="GPROTEINBRPT"/>
</dbReference>
<feature type="repeat" description="WD" evidence="3">
    <location>
        <begin position="982"/>
        <end position="1023"/>
    </location>
</feature>
<feature type="repeat" description="WD" evidence="3">
    <location>
        <begin position="1212"/>
        <end position="1246"/>
    </location>
</feature>
<dbReference type="Gene3D" id="3.40.50.300">
    <property type="entry name" value="P-loop containing nucleotide triphosphate hydrolases"/>
    <property type="match status" value="1"/>
</dbReference>
<dbReference type="Gene3D" id="2.130.10.10">
    <property type="entry name" value="YVTN repeat-like/Quinoprotein amine dehydrogenase"/>
    <property type="match status" value="4"/>
</dbReference>
<feature type="repeat" description="WD" evidence="3">
    <location>
        <begin position="1376"/>
        <end position="1418"/>
    </location>
</feature>
<dbReference type="InterPro" id="IPR027417">
    <property type="entry name" value="P-loop_NTPase"/>
</dbReference>
<dbReference type="PROSITE" id="PS50082">
    <property type="entry name" value="WD_REPEATS_2"/>
    <property type="match status" value="6"/>
</dbReference>
<feature type="domain" description="NWD1/2-like winged helix-turn-helix" evidence="5">
    <location>
        <begin position="540"/>
        <end position="658"/>
    </location>
</feature>
<dbReference type="InterPro" id="IPR001680">
    <property type="entry name" value="WD40_rpt"/>
</dbReference>
<accession>A0A9J6CAB3</accession>
<dbReference type="SUPFAM" id="SSF69304">
    <property type="entry name" value="Tricorn protease N-terminal domain"/>
    <property type="match status" value="1"/>
</dbReference>
<feature type="repeat" description="WD" evidence="3">
    <location>
        <begin position="898"/>
        <end position="933"/>
    </location>
</feature>
<name>A0A9J6CAB3_POLVA</name>
<proteinExistence type="predicted"/>
<gene>
    <name evidence="6" type="ORF">PVAND_008347</name>
</gene>
<dbReference type="OrthoDB" id="9990676at2759"/>
<evidence type="ECO:0000313" key="7">
    <source>
        <dbReference type="Proteomes" id="UP001107558"/>
    </source>
</evidence>
<dbReference type="Pfam" id="PF25469">
    <property type="entry name" value="WHD_NWD1"/>
    <property type="match status" value="1"/>
</dbReference>
<dbReference type="SUPFAM" id="SSF50978">
    <property type="entry name" value="WD40 repeat-like"/>
    <property type="match status" value="1"/>
</dbReference>
<feature type="region of interest" description="Disordered" evidence="4">
    <location>
        <begin position="1617"/>
        <end position="1641"/>
    </location>
</feature>
<dbReference type="InterPro" id="IPR052752">
    <property type="entry name" value="NACHT-WD_repeat"/>
</dbReference>
<evidence type="ECO:0000313" key="6">
    <source>
        <dbReference type="EMBL" id="KAG5678699.1"/>
    </source>
</evidence>
<dbReference type="SUPFAM" id="SSF52540">
    <property type="entry name" value="P-loop containing nucleoside triphosphate hydrolases"/>
    <property type="match status" value="1"/>
</dbReference>
<keyword evidence="7" id="KW-1185">Reference proteome</keyword>
<dbReference type="PROSITE" id="PS00678">
    <property type="entry name" value="WD_REPEATS_1"/>
    <property type="match status" value="2"/>
</dbReference>
<evidence type="ECO:0000256" key="3">
    <source>
        <dbReference type="PROSITE-ProRule" id="PRU00221"/>
    </source>
</evidence>
<protein>
    <recommendedName>
        <fullName evidence="5">NWD1/2-like winged helix-turn-helix domain-containing protein</fullName>
    </recommendedName>
</protein>
<feature type="compositionally biased region" description="Polar residues" evidence="4">
    <location>
        <begin position="1621"/>
        <end position="1630"/>
    </location>
</feature>
<dbReference type="InterPro" id="IPR011047">
    <property type="entry name" value="Quinoprotein_ADH-like_sf"/>
</dbReference>
<dbReference type="CDD" id="cd00200">
    <property type="entry name" value="WD40"/>
    <property type="match status" value="1"/>
</dbReference>
<keyword evidence="2" id="KW-0677">Repeat</keyword>
<dbReference type="InterPro" id="IPR015943">
    <property type="entry name" value="WD40/YVTN_repeat-like_dom_sf"/>
</dbReference>
<dbReference type="PROSITE" id="PS50294">
    <property type="entry name" value="WD_REPEATS_REGION"/>
    <property type="match status" value="6"/>
</dbReference>
<evidence type="ECO:0000259" key="5">
    <source>
        <dbReference type="Pfam" id="PF25469"/>
    </source>
</evidence>
<dbReference type="InterPro" id="IPR020472">
    <property type="entry name" value="WD40_PAC1"/>
</dbReference>
<dbReference type="SMART" id="SM00320">
    <property type="entry name" value="WD40"/>
    <property type="match status" value="12"/>
</dbReference>
<dbReference type="Proteomes" id="UP001107558">
    <property type="component" value="Chromosome 2"/>
</dbReference>
<feature type="compositionally biased region" description="Polar residues" evidence="4">
    <location>
        <begin position="700"/>
        <end position="709"/>
    </location>
</feature>
<dbReference type="Pfam" id="PF00400">
    <property type="entry name" value="WD40"/>
    <property type="match status" value="7"/>
</dbReference>
<dbReference type="EMBL" id="JADBJN010000002">
    <property type="protein sequence ID" value="KAG5678699.1"/>
    <property type="molecule type" value="Genomic_DNA"/>
</dbReference>
<sequence length="1788" mass="202279">MAIVPDQSILDALRGYPVESSKQPTPRLVKIYISSTKHEFKEERKVLLEVIGPELQSIYDDRQIEIEFVDMHFGTGLLHTSIDLDPYVVYDHLNEIKTCQRASRSIYFISLIGNSLGEFCLPIEIQSDVYNELINLLTSDETELIKNCYRSDSSNGSIYFLLTNFRNLKSDEWIARSGKLRSILESKFEILYRTTQNESVWNALQIYRERVIEKEIKIALDTSTEKMLVVFRNWKNKQISNDVERLRNNLIEKLSNDNHFSLTVEHAGNGCDNVDPEGNEAHEEYLAAFKRSLIEKLRVSIDKDLKYDPDGGKGKRKTVQEIFYEHSVHLAFLNEHLMSKSFISSAVPEKMENHIKLNYRNGARHAPYFIYGPHGSGKSSLMSRLYTECLNWFTSPNVKVHRLIRFSKATPRSAYNLELLRVICQQISIILNIPEGYLPKDASFDPLYINNWFQNLLKRTEDMNNEVLFIFLDDLHKINPLDCDIVAALSWLPISLPWNVFLVCSTTSMDSLKLSPIQRERFKNGEFLYDLTSPQCDLKIIREVENETFSEFLNRYFDDLEERYGTKGIAKFSTYLNCTEYGLTETEFLELLMPTHDLDATLEPHCGEFNFSSFCSIRNDMRPLIREKLMSGKLLIEWRHDLCAEITKKRYISDQESLRLAHAEIVNLFFPQETSDESDEINTDNSDKSPNTKPKHCDETSTISTQQPIPGSDITYSIRHVEESWHHLIKSDDNKKLKEIAVCNFDFLLAAVQTVSISYLRCLIEHVRCYILDRDIELVYYTIRKASDVLTRDPMQLGAQLISWLRTVSTYEGENSLLGITVQSAIAWCDGLSGVPLLVPLTGWLPVPLPSQIRCMTVPGGAISQFEVSPCKQYLILAKKTGDPQLWHIMSNTLVGTFKGHSGAITCMMVPKNTHDLVTGSEDTSVIIWDIKTQVLKTRLWLHIAAVLCVTSAMNNSLIVSGSDDSSIIISSYLTGKSVMKIDHHRGPVVYVAISSTSEVLVSGSHDATICLWSLETYELLNLMQFNAPVLNFRLSPDSVFLLAHCEDNGLYLRTLATGTELHQLKGHKSKVLAFSIAADSQRAIVGCDDTKAYIFDMCSGKIIRTMPPNPGTVSAVFIMDKDDYLITAGGNKITFYSFRNEDSIVNYYPKKKEKRKHRKQLVSANRLNLNSNNHPICCFDISRDSTMAAVAIQRSIQIWTVQNNPELSKTFEGHTATITCISFAPNCELLVTASDDRTAIVWGLQFGILQTTFKAHNAAITCLTVLMDSIRIITSDREGFSHVWLADSGTILQTVQGPHKYLAVTNNMKFAMSTNGDNSLRIWSLTREDEKYHVSHTDEITCFVITADSLHVITGSRDMSLKVWQSTGGKLAQVLVGHSDAVLAVAVSAFNKSHVISGSKDCNLILWDLHTGEEIHTLAGHLGPVTCVKVSADGTTAVSGSDDKTIIVWETARGLALTSLQLHVQFTRFDISLECSRILVHLTDNPSFPIICLHNSPAQYIKLPTYSAPARDVEDLRPAAAKRPARRLLKKELSLDTYSWQKKYAHLTSTTMMAQVDERLKRRFSVSTSMEEISKIAEMKNIGSQQNIGNPEQAALAQSQHFDQLEALWNKRSPPRRRINQSLSRQSSLAEDRINSSDEDEFLEERSGTCFNYFSETTTQTNSNARACNKDTCFEKSRHQNGTSSCLSLESNQPDLLKEVLARSKASIKVSQTENDLKRLDSSSFDVTKSESFNCLRSSNCRRTRKLKFPSDSINLTKTNDDDASATYVIHKSKKRRNPLARSCISQ</sequence>
<evidence type="ECO:0000256" key="2">
    <source>
        <dbReference type="ARBA" id="ARBA00022737"/>
    </source>
</evidence>
<comment type="caution">
    <text evidence="6">The sequence shown here is derived from an EMBL/GenBank/DDBJ whole genome shotgun (WGS) entry which is preliminary data.</text>
</comment>
<keyword evidence="1 3" id="KW-0853">WD repeat</keyword>
<dbReference type="InterPro" id="IPR019775">
    <property type="entry name" value="WD40_repeat_CS"/>
</dbReference>
<feature type="repeat" description="WD" evidence="3">
    <location>
        <begin position="1419"/>
        <end position="1460"/>
    </location>
</feature>
<evidence type="ECO:0000256" key="1">
    <source>
        <dbReference type="ARBA" id="ARBA00022574"/>
    </source>
</evidence>
<dbReference type="PANTHER" id="PTHR19871">
    <property type="entry name" value="BETA TRANSDUCIN-RELATED PROTEIN"/>
    <property type="match status" value="1"/>
</dbReference>
<feature type="repeat" description="WD" evidence="3">
    <location>
        <begin position="1334"/>
        <end position="1375"/>
    </location>
</feature>
<dbReference type="InterPro" id="IPR057588">
    <property type="entry name" value="NWD1/2-like_WH"/>
</dbReference>
<organism evidence="6 7">
    <name type="scientific">Polypedilum vanderplanki</name>
    <name type="common">Sleeping chironomid midge</name>
    <dbReference type="NCBI Taxonomy" id="319348"/>
    <lineage>
        <taxon>Eukaryota</taxon>
        <taxon>Metazoa</taxon>
        <taxon>Ecdysozoa</taxon>
        <taxon>Arthropoda</taxon>
        <taxon>Hexapoda</taxon>
        <taxon>Insecta</taxon>
        <taxon>Pterygota</taxon>
        <taxon>Neoptera</taxon>
        <taxon>Endopterygota</taxon>
        <taxon>Diptera</taxon>
        <taxon>Nematocera</taxon>
        <taxon>Chironomoidea</taxon>
        <taxon>Chironomidae</taxon>
        <taxon>Chironominae</taxon>
        <taxon>Polypedilum</taxon>
        <taxon>Polypedilum</taxon>
    </lineage>
</organism>
<dbReference type="InterPro" id="IPR036322">
    <property type="entry name" value="WD40_repeat_dom_sf"/>
</dbReference>
<evidence type="ECO:0000256" key="4">
    <source>
        <dbReference type="SAM" id="MobiDB-lite"/>
    </source>
</evidence>
<feature type="region of interest" description="Disordered" evidence="4">
    <location>
        <begin position="674"/>
        <end position="711"/>
    </location>
</feature>
<reference evidence="6" key="1">
    <citation type="submission" date="2021-03" db="EMBL/GenBank/DDBJ databases">
        <title>Chromosome level genome of the anhydrobiotic midge Polypedilum vanderplanki.</title>
        <authorList>
            <person name="Yoshida Y."/>
            <person name="Kikawada T."/>
            <person name="Gusev O."/>
        </authorList>
    </citation>
    <scope>NUCLEOTIDE SEQUENCE</scope>
    <source>
        <strain evidence="6">NIAS01</strain>
        <tissue evidence="6">Whole body or cell culture</tissue>
    </source>
</reference>
<dbReference type="PANTHER" id="PTHR19871:SF28">
    <property type="entry name" value="AAA+ ATPASE DOMAIN-CONTAINING PROTEIN"/>
    <property type="match status" value="1"/>
</dbReference>